<dbReference type="SUPFAM" id="SSF51445">
    <property type="entry name" value="(Trans)glycosidases"/>
    <property type="match status" value="1"/>
</dbReference>
<dbReference type="SMART" id="SM01217">
    <property type="entry name" value="Fn3_like"/>
    <property type="match status" value="1"/>
</dbReference>
<name>A0A0F9NVW1_9ZZZZ</name>
<dbReference type="Pfam" id="PF14310">
    <property type="entry name" value="Fn3-like"/>
    <property type="match status" value="1"/>
</dbReference>
<evidence type="ECO:0000256" key="1">
    <source>
        <dbReference type="ARBA" id="ARBA00005336"/>
    </source>
</evidence>
<feature type="domain" description="Fibronectin type III-like" evidence="3">
    <location>
        <begin position="402"/>
        <end position="472"/>
    </location>
</feature>
<dbReference type="AlphaFoldDB" id="A0A0F9NVW1"/>
<dbReference type="InterPro" id="IPR002772">
    <property type="entry name" value="Glyco_hydro_3_C"/>
</dbReference>
<evidence type="ECO:0000313" key="4">
    <source>
        <dbReference type="EMBL" id="KKM93005.1"/>
    </source>
</evidence>
<evidence type="ECO:0000256" key="2">
    <source>
        <dbReference type="ARBA" id="ARBA00022801"/>
    </source>
</evidence>
<dbReference type="InterPro" id="IPR036962">
    <property type="entry name" value="Glyco_hydro_3_N_sf"/>
</dbReference>
<dbReference type="InterPro" id="IPR026891">
    <property type="entry name" value="Fn3-like"/>
</dbReference>
<dbReference type="GO" id="GO:0009251">
    <property type="term" value="P:glucan catabolic process"/>
    <property type="evidence" value="ECO:0007669"/>
    <property type="project" value="TreeGrafter"/>
</dbReference>
<proteinExistence type="inferred from homology"/>
<dbReference type="Gene3D" id="2.60.40.10">
    <property type="entry name" value="Immunoglobulins"/>
    <property type="match status" value="1"/>
</dbReference>
<organism evidence="4">
    <name type="scientific">marine sediment metagenome</name>
    <dbReference type="NCBI Taxonomy" id="412755"/>
    <lineage>
        <taxon>unclassified sequences</taxon>
        <taxon>metagenomes</taxon>
        <taxon>ecological metagenomes</taxon>
    </lineage>
</organism>
<dbReference type="Gene3D" id="3.20.20.300">
    <property type="entry name" value="Glycoside hydrolase, family 3, N-terminal domain"/>
    <property type="match status" value="1"/>
</dbReference>
<comment type="caution">
    <text evidence="4">The sequence shown here is derived from an EMBL/GenBank/DDBJ whole genome shotgun (WGS) entry which is preliminary data.</text>
</comment>
<dbReference type="GO" id="GO:0008422">
    <property type="term" value="F:beta-glucosidase activity"/>
    <property type="evidence" value="ECO:0007669"/>
    <property type="project" value="TreeGrafter"/>
</dbReference>
<dbReference type="Pfam" id="PF00933">
    <property type="entry name" value="Glyco_hydro_3"/>
    <property type="match status" value="1"/>
</dbReference>
<evidence type="ECO:0000259" key="3">
    <source>
        <dbReference type="SMART" id="SM01217"/>
    </source>
</evidence>
<protein>
    <recommendedName>
        <fullName evidence="3">Fibronectin type III-like domain-containing protein</fullName>
    </recommendedName>
</protein>
<dbReference type="EMBL" id="LAZR01006324">
    <property type="protein sequence ID" value="KKM93005.1"/>
    <property type="molecule type" value="Genomic_DNA"/>
</dbReference>
<dbReference type="PROSITE" id="PS00018">
    <property type="entry name" value="EF_HAND_1"/>
    <property type="match status" value="1"/>
</dbReference>
<dbReference type="InterPro" id="IPR018247">
    <property type="entry name" value="EF_Hand_1_Ca_BS"/>
</dbReference>
<sequence>KCVDAGVASIMNAYNKVNGKYCGHNPHLLRDILKDDWDFKGFVITDFAWGIRNGALAVEAGVDIEMPFQWRMAPNKLIGYLNDGRITEEQIDEAVLRILRQKIKFAHKGDSEFYNKEKIACIEHTEIALEAARKSIVLLKNKNSLLPLTRNEIKQIAIFGELATTPNIGDHGSSRVYPPYVITPLEGIKNIVGNTINIIFNEGKDLEIVKKLANNSDVSIIVAGYGHQDEGEGSGTRERTGDRKSLRLHEKDEKLILAAASVNENCIVVLEGGGPIITESWRNKISAILMSWYPGMEGGTALGEILFGDINPSAKLPAVFPKSEDQLPYFDATTTSIEYGYYHGYKLMDKEGYDPAFPFGYGLSYTTYSYDNLRIDKNSMNSDGEIQISIDVSNTGNMEGEEIVQMYIGYKNPSIDRPVKDLKGFTKVLLTPGEMKTLNLNLKAKDLAYYDINKNEWVIEKIEYIVYVGPSSLKEDLLATTFNVS</sequence>
<dbReference type="Gene3D" id="3.40.50.1700">
    <property type="entry name" value="Glycoside hydrolase family 3 C-terminal domain"/>
    <property type="match status" value="1"/>
</dbReference>
<gene>
    <name evidence="4" type="ORF">LCGC14_1212730</name>
</gene>
<dbReference type="Pfam" id="PF01915">
    <property type="entry name" value="Glyco_hydro_3_C"/>
    <property type="match status" value="1"/>
</dbReference>
<feature type="non-terminal residue" evidence="4">
    <location>
        <position position="1"/>
    </location>
</feature>
<dbReference type="PANTHER" id="PTHR42715:SF10">
    <property type="entry name" value="BETA-GLUCOSIDASE"/>
    <property type="match status" value="1"/>
</dbReference>
<dbReference type="InterPro" id="IPR001764">
    <property type="entry name" value="Glyco_hydro_3_N"/>
</dbReference>
<dbReference type="InterPro" id="IPR017853">
    <property type="entry name" value="GH"/>
</dbReference>
<dbReference type="SUPFAM" id="SSF52279">
    <property type="entry name" value="Beta-D-glucan exohydrolase, C-terminal domain"/>
    <property type="match status" value="1"/>
</dbReference>
<keyword evidence="2" id="KW-0378">Hydrolase</keyword>
<dbReference type="FunFam" id="2.60.40.10:FF:000495">
    <property type="entry name" value="Periplasmic beta-glucosidase"/>
    <property type="match status" value="1"/>
</dbReference>
<comment type="similarity">
    <text evidence="1">Belongs to the glycosyl hydrolase 3 family.</text>
</comment>
<accession>A0A0F9NVW1</accession>
<dbReference type="InterPro" id="IPR050288">
    <property type="entry name" value="Cellulose_deg_GH3"/>
</dbReference>
<dbReference type="InterPro" id="IPR036881">
    <property type="entry name" value="Glyco_hydro_3_C_sf"/>
</dbReference>
<reference evidence="4" key="1">
    <citation type="journal article" date="2015" name="Nature">
        <title>Complex archaea that bridge the gap between prokaryotes and eukaryotes.</title>
        <authorList>
            <person name="Spang A."/>
            <person name="Saw J.H."/>
            <person name="Jorgensen S.L."/>
            <person name="Zaremba-Niedzwiedzka K."/>
            <person name="Martijn J."/>
            <person name="Lind A.E."/>
            <person name="van Eijk R."/>
            <person name="Schleper C."/>
            <person name="Guy L."/>
            <person name="Ettema T.J."/>
        </authorList>
    </citation>
    <scope>NUCLEOTIDE SEQUENCE</scope>
</reference>
<dbReference type="InterPro" id="IPR013783">
    <property type="entry name" value="Ig-like_fold"/>
</dbReference>
<dbReference type="PANTHER" id="PTHR42715">
    <property type="entry name" value="BETA-GLUCOSIDASE"/>
    <property type="match status" value="1"/>
</dbReference>